<sequence>MHARLTLPLVFLLPSLAFAAEAIDPGRIVSAATGDWNKDGASDLALLVKPGDGTDEDNAVYIYLAGEDGPLAVKSAIPNKVWGQYGLVGQAPSITALPNGSLLITTHNDSVGRDRWEQKLTVAYRNFDFVVAGYTYSSYDTLDPNNTSQCDLNVLTGKGKSNDKPVSVKGELVLLKDWTDDRGQHACGIY</sequence>
<feature type="signal peptide" evidence="1">
    <location>
        <begin position="1"/>
        <end position="19"/>
    </location>
</feature>
<dbReference type="InterPro" id="IPR028994">
    <property type="entry name" value="Integrin_alpha_N"/>
</dbReference>
<keyword evidence="1" id="KW-0732">Signal</keyword>
<feature type="chain" id="PRO_5005581356" description="FG-GAP repeat protein" evidence="1">
    <location>
        <begin position="20"/>
        <end position="190"/>
    </location>
</feature>
<evidence type="ECO:0000313" key="2">
    <source>
        <dbReference type="EMBL" id="KOF22241.1"/>
    </source>
</evidence>
<accession>A0A0L8C5R0</accession>
<dbReference type="OrthoDB" id="9804182at2"/>
<dbReference type="SUPFAM" id="SSF69318">
    <property type="entry name" value="Integrin alpha N-terminal domain"/>
    <property type="match status" value="1"/>
</dbReference>
<organism evidence="2 3">
    <name type="scientific">Ensifer adhaerens</name>
    <name type="common">Sinorhizobium morelense</name>
    <dbReference type="NCBI Taxonomy" id="106592"/>
    <lineage>
        <taxon>Bacteria</taxon>
        <taxon>Pseudomonadati</taxon>
        <taxon>Pseudomonadota</taxon>
        <taxon>Alphaproteobacteria</taxon>
        <taxon>Hyphomicrobiales</taxon>
        <taxon>Rhizobiaceae</taxon>
        <taxon>Sinorhizobium/Ensifer group</taxon>
        <taxon>Ensifer</taxon>
    </lineage>
</organism>
<dbReference type="AlphaFoldDB" id="A0A0L8C5R0"/>
<name>A0A0L8C5R0_ENSAD</name>
<protein>
    <recommendedName>
        <fullName evidence="4">FG-GAP repeat protein</fullName>
    </recommendedName>
</protein>
<dbReference type="RefSeq" id="WP_053247058.1">
    <property type="nucleotide sequence ID" value="NZ_LGAP01000001.1"/>
</dbReference>
<gene>
    <name evidence="2" type="ORF">AC244_01430</name>
</gene>
<evidence type="ECO:0008006" key="4">
    <source>
        <dbReference type="Google" id="ProtNLM"/>
    </source>
</evidence>
<comment type="caution">
    <text evidence="2">The sequence shown here is derived from an EMBL/GenBank/DDBJ whole genome shotgun (WGS) entry which is preliminary data.</text>
</comment>
<reference evidence="3" key="1">
    <citation type="submission" date="2015-07" db="EMBL/GenBank/DDBJ databases">
        <title>Whole genome sequence of an Ensifer adhaerens strain isolated from a cave pool in the Wind Cave National Park.</title>
        <authorList>
            <person name="Eng W.W.H."/>
            <person name="Gan H.M."/>
            <person name="Barton H.A."/>
            <person name="Savka M.A."/>
        </authorList>
    </citation>
    <scope>NUCLEOTIDE SEQUENCE [LARGE SCALE GENOMIC DNA]</scope>
    <source>
        <strain evidence="3">SD006</strain>
    </source>
</reference>
<dbReference type="EMBL" id="LGAP01000001">
    <property type="protein sequence ID" value="KOF22241.1"/>
    <property type="molecule type" value="Genomic_DNA"/>
</dbReference>
<evidence type="ECO:0000313" key="3">
    <source>
        <dbReference type="Proteomes" id="UP000037425"/>
    </source>
</evidence>
<proteinExistence type="predicted"/>
<evidence type="ECO:0000256" key="1">
    <source>
        <dbReference type="SAM" id="SignalP"/>
    </source>
</evidence>
<dbReference type="PATRIC" id="fig|106592.7.peg.307"/>
<dbReference type="Proteomes" id="UP000037425">
    <property type="component" value="Unassembled WGS sequence"/>
</dbReference>